<proteinExistence type="predicted"/>
<dbReference type="EMBL" id="LR131271">
    <property type="protein sequence ID" value="VDR28251.1"/>
    <property type="molecule type" value="Genomic_DNA"/>
</dbReference>
<evidence type="ECO:0000313" key="2">
    <source>
        <dbReference type="EMBL" id="VDR28251.1"/>
    </source>
</evidence>
<reference evidence="2 3" key="1">
    <citation type="submission" date="2018-12" db="EMBL/GenBank/DDBJ databases">
        <authorList>
            <consortium name="Pathogen Informatics"/>
        </authorList>
    </citation>
    <scope>NUCLEOTIDE SEQUENCE [LARGE SCALE GENOMIC DNA]</scope>
    <source>
        <strain evidence="2 3">NCTC13098</strain>
    </source>
</reference>
<protein>
    <submittedName>
        <fullName evidence="2">Uncharacterized protein</fullName>
    </submittedName>
</protein>
<organism evidence="2 3">
    <name type="scientific">Raoultella terrigena</name>
    <name type="common">Klebsiella terrigena</name>
    <dbReference type="NCBI Taxonomy" id="577"/>
    <lineage>
        <taxon>Bacteria</taxon>
        <taxon>Pseudomonadati</taxon>
        <taxon>Pseudomonadota</taxon>
        <taxon>Gammaproteobacteria</taxon>
        <taxon>Enterobacterales</taxon>
        <taxon>Enterobacteriaceae</taxon>
        <taxon>Klebsiella/Raoultella group</taxon>
        <taxon>Raoultella</taxon>
    </lineage>
</organism>
<feature type="region of interest" description="Disordered" evidence="1">
    <location>
        <begin position="37"/>
        <end position="59"/>
    </location>
</feature>
<dbReference type="Proteomes" id="UP000274346">
    <property type="component" value="Chromosome"/>
</dbReference>
<feature type="compositionally biased region" description="Polar residues" evidence="1">
    <location>
        <begin position="44"/>
        <end position="53"/>
    </location>
</feature>
<evidence type="ECO:0000256" key="1">
    <source>
        <dbReference type="SAM" id="MobiDB-lite"/>
    </source>
</evidence>
<dbReference type="KEGG" id="rtg:NCTC13098_04634"/>
<accession>A0A3P8KN41</accession>
<name>A0A3P8KN41_RAOTE</name>
<evidence type="ECO:0000313" key="3">
    <source>
        <dbReference type="Proteomes" id="UP000274346"/>
    </source>
</evidence>
<sequence>MMSPGSSRDKQFVSHRPFLTQQYHCVPVALLSDRNSIKTDKSTSKPVSGQVIKQSGKGLPAGISESLSFSRYSFVQALHSLNKFMIH</sequence>
<gene>
    <name evidence="2" type="ORF">NCTC13098_04634</name>
</gene>
<dbReference type="AlphaFoldDB" id="A0A3P8KN41"/>